<protein>
    <submittedName>
        <fullName evidence="1">Uncharacterized protein</fullName>
    </submittedName>
</protein>
<keyword evidence="2" id="KW-1185">Reference proteome</keyword>
<evidence type="ECO:0000313" key="1">
    <source>
        <dbReference type="EMBL" id="MCE5170832.1"/>
    </source>
</evidence>
<sequence>MKTYKPVETELGFISGRDAIYVYDIHYDYNRRTVTLQGEFNGLLCSDISSEEFIAYEMIFEDVYVFKSIELDVCLELMDTEEVTYCSIGEYTESDLLETIKKARNVHLKHYVIQTYDDVFVIACKHLKLTLVQQA</sequence>
<dbReference type="RefSeq" id="WP_233697468.1">
    <property type="nucleotide sequence ID" value="NZ_JAJNBZ010000012.1"/>
</dbReference>
<gene>
    <name evidence="1" type="ORF">LQV63_16130</name>
</gene>
<name>A0ABS8YI58_9BACL</name>
<dbReference type="EMBL" id="JAJNBZ010000012">
    <property type="protein sequence ID" value="MCE5170832.1"/>
    <property type="molecule type" value="Genomic_DNA"/>
</dbReference>
<comment type="caution">
    <text evidence="1">The sequence shown here is derived from an EMBL/GenBank/DDBJ whole genome shotgun (WGS) entry which is preliminary data.</text>
</comment>
<accession>A0ABS8YI58</accession>
<evidence type="ECO:0000313" key="2">
    <source>
        <dbReference type="Proteomes" id="UP001199916"/>
    </source>
</evidence>
<proteinExistence type="predicted"/>
<dbReference type="Proteomes" id="UP001199916">
    <property type="component" value="Unassembled WGS sequence"/>
</dbReference>
<reference evidence="1 2" key="1">
    <citation type="submission" date="2021-11" db="EMBL/GenBank/DDBJ databases">
        <title>Draft genome sequence of Paenibacillus profundus YoMME, a new Gram-positive bacteria with exoelectrogenic properties.</title>
        <authorList>
            <person name="Hubenova Y."/>
            <person name="Hubenova E."/>
            <person name="Manasiev Y."/>
            <person name="Peykov S."/>
            <person name="Mitov M."/>
        </authorList>
    </citation>
    <scope>NUCLEOTIDE SEQUENCE [LARGE SCALE GENOMIC DNA]</scope>
    <source>
        <strain evidence="1 2">YoMME</strain>
    </source>
</reference>
<organism evidence="1 2">
    <name type="scientific">Paenibacillus profundus</name>
    <dbReference type="NCBI Taxonomy" id="1173085"/>
    <lineage>
        <taxon>Bacteria</taxon>
        <taxon>Bacillati</taxon>
        <taxon>Bacillota</taxon>
        <taxon>Bacilli</taxon>
        <taxon>Bacillales</taxon>
        <taxon>Paenibacillaceae</taxon>
        <taxon>Paenibacillus</taxon>
    </lineage>
</organism>